<evidence type="ECO:0000313" key="3">
    <source>
        <dbReference type="Proteomes" id="UP001589818"/>
    </source>
</evidence>
<name>A0ABV6JIF0_9BACL</name>
<protein>
    <submittedName>
        <fullName evidence="2">Endo-alpha-N-acetylgalactosaminidase family protein</fullName>
    </submittedName>
</protein>
<proteinExistence type="predicted"/>
<dbReference type="Proteomes" id="UP001589818">
    <property type="component" value="Unassembled WGS sequence"/>
</dbReference>
<dbReference type="InterPro" id="IPR013780">
    <property type="entry name" value="Glyco_hydro_b"/>
</dbReference>
<accession>A0ABV6JIF0</accession>
<reference evidence="2 3" key="1">
    <citation type="submission" date="2024-09" db="EMBL/GenBank/DDBJ databases">
        <authorList>
            <person name="Sun Q."/>
            <person name="Mori K."/>
        </authorList>
    </citation>
    <scope>NUCLEOTIDE SEQUENCE [LARGE SCALE GENOMIC DNA]</scope>
    <source>
        <strain evidence="2 3">CCM 4839</strain>
    </source>
</reference>
<keyword evidence="3" id="KW-1185">Reference proteome</keyword>
<evidence type="ECO:0000259" key="1">
    <source>
        <dbReference type="Pfam" id="PF12905"/>
    </source>
</evidence>
<comment type="caution">
    <text evidence="2">The sequence shown here is derived from an EMBL/GenBank/DDBJ whole genome shotgun (WGS) entry which is preliminary data.</text>
</comment>
<organism evidence="2 3">
    <name type="scientific">Paenibacillus mendelii</name>
    <dbReference type="NCBI Taxonomy" id="206163"/>
    <lineage>
        <taxon>Bacteria</taxon>
        <taxon>Bacillati</taxon>
        <taxon>Bacillota</taxon>
        <taxon>Bacilli</taxon>
        <taxon>Bacillales</taxon>
        <taxon>Paenibacillaceae</taxon>
        <taxon>Paenibacillus</taxon>
    </lineage>
</organism>
<dbReference type="EMBL" id="JBHLVF010000041">
    <property type="protein sequence ID" value="MFC0394615.1"/>
    <property type="molecule type" value="Genomic_DNA"/>
</dbReference>
<dbReference type="RefSeq" id="WP_204815798.1">
    <property type="nucleotide sequence ID" value="NZ_JANHOF010000001.1"/>
</dbReference>
<gene>
    <name evidence="2" type="ORF">ACFFJ8_25055</name>
</gene>
<evidence type="ECO:0000313" key="2">
    <source>
        <dbReference type="EMBL" id="MFC0394615.1"/>
    </source>
</evidence>
<feature type="domain" description="Endo-alpha-N-acetylgalactosaminidase" evidence="1">
    <location>
        <begin position="52"/>
        <end position="253"/>
    </location>
</feature>
<dbReference type="InterPro" id="IPR025706">
    <property type="entry name" value="Endoa_GalNAc"/>
</dbReference>
<sequence>MTAYEQTASWQATSGEYYDWTQTRLPERPYIHDYSRTLTTKLALSVPNPDGGSRVFNTFEQALGIIQETDRLTRGIPKILYLVGWQYNGHDDKYPAMDEVNPALKRAEDATARDSYLWLVREAKRWNTTVSVHANVTDAYDDSPLWDTYVRNELISRNEDGALMQIGCYNDKAAYQICYKHEWELGFAVQRMERLIDLLQLEQVGTVHFDAYFPRANVYHNISQEEETSYMRRLIRYMRNRGIDVTSENFNHLRIDPLLGLQPWTWWFDQNQEEHFVERPAALSCGAIIRDYSQSGIPLRHDLMFLFGASMHGEDIYSNHSGEPSREKWHSDFLEQFCLTTLTYQFLNTHDRLRLEGKDEERVMYYSNGLSVHLADRTVRQDGRILREGDDGCMPALWAKSPEMIAYSKSGYLSRHWTLPPEWDDVTEADIYAIDAADNALPLQRGVRIDDRTIDLRLPPASAVSIVPSANTR</sequence>
<dbReference type="Gene3D" id="2.60.40.1180">
    <property type="entry name" value="Golgi alpha-mannosidase II"/>
    <property type="match status" value="1"/>
</dbReference>
<dbReference type="Pfam" id="PF12905">
    <property type="entry name" value="Glyco_hydro_101"/>
    <property type="match status" value="1"/>
</dbReference>
<dbReference type="Gene3D" id="3.20.20.80">
    <property type="entry name" value="Glycosidases"/>
    <property type="match status" value="1"/>
</dbReference>